<evidence type="ECO:0008006" key="3">
    <source>
        <dbReference type="Google" id="ProtNLM"/>
    </source>
</evidence>
<evidence type="ECO:0000313" key="1">
    <source>
        <dbReference type="EMBL" id="KKQ48284.1"/>
    </source>
</evidence>
<dbReference type="EMBL" id="LBTX01000038">
    <property type="protein sequence ID" value="KKQ48284.1"/>
    <property type="molecule type" value="Genomic_DNA"/>
</dbReference>
<comment type="caution">
    <text evidence="1">The sequence shown here is derived from an EMBL/GenBank/DDBJ whole genome shotgun (WGS) entry which is preliminary data.</text>
</comment>
<dbReference type="InterPro" id="IPR013783">
    <property type="entry name" value="Ig-like_fold"/>
</dbReference>
<reference evidence="1 2" key="1">
    <citation type="journal article" date="2015" name="Nature">
        <title>rRNA introns, odd ribosomes, and small enigmatic genomes across a large radiation of phyla.</title>
        <authorList>
            <person name="Brown C.T."/>
            <person name="Hug L.A."/>
            <person name="Thomas B.C."/>
            <person name="Sharon I."/>
            <person name="Castelle C.J."/>
            <person name="Singh A."/>
            <person name="Wilkins M.J."/>
            <person name="Williams K.H."/>
            <person name="Banfield J.F."/>
        </authorList>
    </citation>
    <scope>NUCLEOTIDE SEQUENCE [LARGE SCALE GENOMIC DNA]</scope>
</reference>
<dbReference type="Gene3D" id="2.60.40.10">
    <property type="entry name" value="Immunoglobulins"/>
    <property type="match status" value="1"/>
</dbReference>
<dbReference type="Pfam" id="PF07610">
    <property type="entry name" value="DUF1573"/>
    <property type="match status" value="1"/>
</dbReference>
<evidence type="ECO:0000313" key="2">
    <source>
        <dbReference type="Proteomes" id="UP000034231"/>
    </source>
</evidence>
<sequence length="166" mass="17811">MKKTIFILIGVVVLGLGGYYFFNGNSIPDAALAQLSPAQIEVSPATYDIGRVVMKEGVVTREYEIKNNSSDVLRLKKIVTSCMCTKAQVIAGDKKTRLYAMEMGGAVNPVIDFDIPANSTAKLIVKFDPAAHGIQGTGPIERTVSLTFVDPVGTREVGFSGEVVLK</sequence>
<name>A0A0G0KGF7_9BACT</name>
<dbReference type="Proteomes" id="UP000034231">
    <property type="component" value="Unassembled WGS sequence"/>
</dbReference>
<accession>A0A0G0KGF7</accession>
<dbReference type="AlphaFoldDB" id="A0A0G0KGF7"/>
<dbReference type="InterPro" id="IPR011467">
    <property type="entry name" value="DUF1573"/>
</dbReference>
<organism evidence="1 2">
    <name type="scientific">Candidatus Shapirobacteria bacterium GW2011_GWE1_38_10</name>
    <dbReference type="NCBI Taxonomy" id="1618488"/>
    <lineage>
        <taxon>Bacteria</taxon>
        <taxon>Candidatus Shapironibacteriota</taxon>
    </lineage>
</organism>
<proteinExistence type="predicted"/>
<gene>
    <name evidence="1" type="ORF">US68_C0038G0005</name>
</gene>
<protein>
    <recommendedName>
        <fullName evidence="3">PF07610 family protein</fullName>
    </recommendedName>
</protein>